<accession>A0ACC0VNK8</accession>
<evidence type="ECO:0000313" key="1">
    <source>
        <dbReference type="EMBL" id="KAI9907468.1"/>
    </source>
</evidence>
<evidence type="ECO:0000313" key="2">
    <source>
        <dbReference type="Proteomes" id="UP001163321"/>
    </source>
</evidence>
<protein>
    <submittedName>
        <fullName evidence="1">Uncharacterized protein</fullName>
    </submittedName>
</protein>
<gene>
    <name evidence="1" type="ORF">PsorP6_016196</name>
</gene>
<reference evidence="1 2" key="1">
    <citation type="journal article" date="2022" name="bioRxiv">
        <title>The genome of the oomycete Peronosclerospora sorghi, a cosmopolitan pathogen of maize and sorghum, is inflated with dispersed pseudogenes.</title>
        <authorList>
            <person name="Fletcher K."/>
            <person name="Martin F."/>
            <person name="Isakeit T."/>
            <person name="Cavanaugh K."/>
            <person name="Magill C."/>
            <person name="Michelmore R."/>
        </authorList>
    </citation>
    <scope>NUCLEOTIDE SEQUENCE [LARGE SCALE GENOMIC DNA]</scope>
    <source>
        <strain evidence="1">P6</strain>
    </source>
</reference>
<organism evidence="1 2">
    <name type="scientific">Peronosclerospora sorghi</name>
    <dbReference type="NCBI Taxonomy" id="230839"/>
    <lineage>
        <taxon>Eukaryota</taxon>
        <taxon>Sar</taxon>
        <taxon>Stramenopiles</taxon>
        <taxon>Oomycota</taxon>
        <taxon>Peronosporomycetes</taxon>
        <taxon>Peronosporales</taxon>
        <taxon>Peronosporaceae</taxon>
        <taxon>Peronosclerospora</taxon>
    </lineage>
</organism>
<sequence>MTSTPPLFPLNVASAAFFCLECNHSQLFHSEYKRSNRTKGLKILRCFPHCCPDHIDRSYCGTSLSVRVELVTCLSASSTDPPTSEALTVFARFEAVSDVSLQPGECVEVDKIAVGTQSDSNLEGQWVAGMLDRPSGLVTTIRTPGTPPGDQKPLMFHLNTKPFSRWYYDWESGANKAQRLMKHVLKAYVVERCAVDTKDNFISFMSCQAYKQLYRVLYVVTSPEFTVVSYRRASSDQYQAALVSSQSLAGVEISVYDDTRPSQASTTVKVEPSYTETDQLTRAYPSNSPGETPHVPEVDGKENDASLLEHTNFVIMSVTRNLALVFSFICWSPLSACSSIFDEFVQMVHLNVQEAVADTSGEIGNLNHLSQLLFEQVRSEQRAALHGSKTPQQLKILLKVLTRATQWLFSKKTRAWIRTFLRQYAGWILDKRALRACFALFIQELQDRLDKQVFVHTELGSLENVAEEVIAAVYSNSYYHAQRPHVRQILSRQQFIGWSAFVAQMREAYISVSSCTRTSGLLARRWPDFTNTPQNPIERSWNGKWLLDVEDISWKPNEPQHAVRTDVGDDDYRDKLKKNTSDNSLSLLSIFQLISQALRLEIALDIQSSTLHVRSTQGVAGPVDCLRVVLDSKARTFSQFPNGMASAIDPGAYGDYIGEMRVERSDRLVAYLQIFNWAAPGDGLSYNVRMRIECWRSCRLCINGNILATPINGPFTAEEVASFGELPLWGKQEFVNKAYENIMQDKISMQWPWRELGKFRLNYTKI</sequence>
<proteinExistence type="predicted"/>
<name>A0ACC0VNK8_9STRA</name>
<dbReference type="EMBL" id="CM047587">
    <property type="protein sequence ID" value="KAI9907468.1"/>
    <property type="molecule type" value="Genomic_DNA"/>
</dbReference>
<comment type="caution">
    <text evidence="1">The sequence shown here is derived from an EMBL/GenBank/DDBJ whole genome shotgun (WGS) entry which is preliminary data.</text>
</comment>
<dbReference type="Proteomes" id="UP001163321">
    <property type="component" value="Chromosome 8"/>
</dbReference>
<keyword evidence="2" id="KW-1185">Reference proteome</keyword>